<evidence type="ECO:0000313" key="1">
    <source>
        <dbReference type="EMBL" id="PSH61923.1"/>
    </source>
</evidence>
<dbReference type="Gene3D" id="6.10.250.730">
    <property type="match status" value="1"/>
</dbReference>
<name>A0A2P7B645_9HYPH</name>
<dbReference type="OrthoDB" id="7950883at2"/>
<dbReference type="EMBL" id="PGGM01000011">
    <property type="protein sequence ID" value="PSH61923.1"/>
    <property type="molecule type" value="Genomic_DNA"/>
</dbReference>
<organism evidence="1 2">
    <name type="scientific">Phyllobacterium sophorae</name>
    <dbReference type="NCBI Taxonomy" id="1520277"/>
    <lineage>
        <taxon>Bacteria</taxon>
        <taxon>Pseudomonadati</taxon>
        <taxon>Pseudomonadota</taxon>
        <taxon>Alphaproteobacteria</taxon>
        <taxon>Hyphomicrobiales</taxon>
        <taxon>Phyllobacteriaceae</taxon>
        <taxon>Phyllobacterium</taxon>
    </lineage>
</organism>
<reference evidence="2" key="1">
    <citation type="submission" date="2017-11" db="EMBL/GenBank/DDBJ databases">
        <authorList>
            <person name="Kuznetsova I."/>
            <person name="Sazanova A."/>
            <person name="Chirak E."/>
            <person name="Safronova V."/>
            <person name="Willems A."/>
        </authorList>
    </citation>
    <scope>NUCLEOTIDE SEQUENCE [LARGE SCALE GENOMIC DNA]</scope>
    <source>
        <strain evidence="2">CCBAU 03422</strain>
    </source>
</reference>
<proteinExistence type="predicted"/>
<protein>
    <submittedName>
        <fullName evidence="1">DUF982 domain-containing protein</fullName>
    </submittedName>
</protein>
<evidence type="ECO:0000313" key="2">
    <source>
        <dbReference type="Proteomes" id="UP000241764"/>
    </source>
</evidence>
<dbReference type="Proteomes" id="UP000241764">
    <property type="component" value="Unassembled WGS sequence"/>
</dbReference>
<dbReference type="AlphaFoldDB" id="A0A2P7B645"/>
<dbReference type="Pfam" id="PF06169">
    <property type="entry name" value="DUF982"/>
    <property type="match status" value="1"/>
</dbReference>
<sequence>MRKLPFPYVTIMTHQVGKMHNITSVEEAAENLAMNWPIKNGPMLSAARQACLDALEGRITCTEARTAFIAAAREANIYIGRQEV</sequence>
<dbReference type="InterPro" id="IPR010385">
    <property type="entry name" value="DUF982"/>
</dbReference>
<accession>A0A2P7B645</accession>
<keyword evidence="2" id="KW-1185">Reference proteome</keyword>
<comment type="caution">
    <text evidence="1">The sequence shown here is derived from an EMBL/GenBank/DDBJ whole genome shotgun (WGS) entry which is preliminary data.</text>
</comment>
<gene>
    <name evidence="1" type="ORF">CU103_21650</name>
</gene>